<protein>
    <submittedName>
        <fullName evidence="1">CRISPR-associated protein Csx20</fullName>
    </submittedName>
</protein>
<name>A0ABU9K0D4_9BACI</name>
<comment type="caution">
    <text evidence="1">The sequence shown here is derived from an EMBL/GenBank/DDBJ whole genome shotgun (WGS) entry which is preliminary data.</text>
</comment>
<sequence length="130" mass="15292">MKVFVVMSHELLTEQMTELKNQLNCHEIIYLPEQLKDIWANIPPSGPWNDKWLADIISWLKSNMNREDIAIVQGEYGATVYLVNWLQKNGHAVYYATTERQVVETKTDEGTIINKRVFKHVNFRKYPLIK</sequence>
<dbReference type="InterPro" id="IPR049811">
    <property type="entry name" value="MJ1673-like_dom"/>
</dbReference>
<dbReference type="GeneID" id="92962218"/>
<reference evidence="1 2" key="1">
    <citation type="submission" date="2024-03" db="EMBL/GenBank/DDBJ databases">
        <title>Bacilli Hybrid Assemblies.</title>
        <authorList>
            <person name="Kovac J."/>
        </authorList>
    </citation>
    <scope>NUCLEOTIDE SEQUENCE [LARGE SCALE GENOMIC DNA]</scope>
    <source>
        <strain evidence="1 2">FSL M8-0022</strain>
    </source>
</reference>
<proteinExistence type="predicted"/>
<keyword evidence="2" id="KW-1185">Reference proteome</keyword>
<dbReference type="Proteomes" id="UP001459714">
    <property type="component" value="Unassembled WGS sequence"/>
</dbReference>
<evidence type="ECO:0000313" key="1">
    <source>
        <dbReference type="EMBL" id="MEL3958597.1"/>
    </source>
</evidence>
<accession>A0ABU9K0D4</accession>
<evidence type="ECO:0000313" key="2">
    <source>
        <dbReference type="Proteomes" id="UP001459714"/>
    </source>
</evidence>
<dbReference type="RefSeq" id="WP_326974041.1">
    <property type="nucleotide sequence ID" value="NZ_CP155467.1"/>
</dbReference>
<organism evidence="1 2">
    <name type="scientific">Caldifermentibacillus hisashii</name>
    <dbReference type="NCBI Taxonomy" id="996558"/>
    <lineage>
        <taxon>Bacteria</taxon>
        <taxon>Bacillati</taxon>
        <taxon>Bacillota</taxon>
        <taxon>Bacilli</taxon>
        <taxon>Bacillales</taxon>
        <taxon>Bacillaceae</taxon>
        <taxon>Caldifermentibacillus</taxon>
    </lineage>
</organism>
<dbReference type="EMBL" id="JBBYAK010000001">
    <property type="protein sequence ID" value="MEL3958597.1"/>
    <property type="molecule type" value="Genomic_DNA"/>
</dbReference>
<gene>
    <name evidence="1" type="primary">csx20</name>
    <name evidence="1" type="ORF">NST17_15655</name>
</gene>
<dbReference type="NCBIfam" id="NF040559">
    <property type="entry name" value="CAS_Csx20"/>
    <property type="match status" value="1"/>
</dbReference>